<dbReference type="STRING" id="631454.N177_0870"/>
<gene>
    <name evidence="1" type="ORF">N177_0870</name>
</gene>
<dbReference type="PATRIC" id="fig|631454.5.peg.857"/>
<dbReference type="Gene3D" id="3.30.2010.20">
    <property type="match status" value="1"/>
</dbReference>
<keyword evidence="1" id="KW-0418">Kinase</keyword>
<protein>
    <submittedName>
        <fullName evidence="1">Acetylglutamate kinase</fullName>
        <ecNumber evidence="1">2.7.2.8</ecNumber>
    </submittedName>
</protein>
<organism evidence="1 2">
    <name type="scientific">Lutibaculum baratangense AMV1</name>
    <dbReference type="NCBI Taxonomy" id="631454"/>
    <lineage>
        <taxon>Bacteria</taxon>
        <taxon>Pseudomonadati</taxon>
        <taxon>Pseudomonadota</taxon>
        <taxon>Alphaproteobacteria</taxon>
        <taxon>Hyphomicrobiales</taxon>
        <taxon>Tepidamorphaceae</taxon>
        <taxon>Lutibaculum</taxon>
    </lineage>
</organism>
<dbReference type="GO" id="GO:0003991">
    <property type="term" value="F:acetylglutamate kinase activity"/>
    <property type="evidence" value="ECO:0007669"/>
    <property type="project" value="UniProtKB-EC"/>
</dbReference>
<dbReference type="SUPFAM" id="SSF55486">
    <property type="entry name" value="Metalloproteases ('zincins'), catalytic domain"/>
    <property type="match status" value="1"/>
</dbReference>
<dbReference type="Pfam" id="PF06262">
    <property type="entry name" value="Zincin_1"/>
    <property type="match status" value="1"/>
</dbReference>
<evidence type="ECO:0000313" key="1">
    <source>
        <dbReference type="EMBL" id="ESR26370.1"/>
    </source>
</evidence>
<keyword evidence="1" id="KW-0808">Transferase</keyword>
<dbReference type="InterPro" id="IPR038555">
    <property type="entry name" value="Zincin_1_sf"/>
</dbReference>
<accession>V4RTE2</accession>
<dbReference type="eggNOG" id="COG3824">
    <property type="taxonomic scope" value="Bacteria"/>
</dbReference>
<name>V4RTE2_9HYPH</name>
<dbReference type="RefSeq" id="WP_023431016.1">
    <property type="nucleotide sequence ID" value="NZ_AWXZ01000015.1"/>
</dbReference>
<dbReference type="EMBL" id="AWXZ01000015">
    <property type="protein sequence ID" value="ESR26370.1"/>
    <property type="molecule type" value="Genomic_DNA"/>
</dbReference>
<dbReference type="InterPro" id="IPR010428">
    <property type="entry name" value="Zincin_1"/>
</dbReference>
<evidence type="ECO:0000313" key="2">
    <source>
        <dbReference type="Proteomes" id="UP000017819"/>
    </source>
</evidence>
<proteinExistence type="predicted"/>
<comment type="caution">
    <text evidence="1">The sequence shown here is derived from an EMBL/GenBank/DDBJ whole genome shotgun (WGS) entry which is preliminary data.</text>
</comment>
<reference evidence="1 2" key="1">
    <citation type="journal article" date="2014" name="Genome Announc.">
        <title>Draft Genome Sequence of Lutibaculum baratangense Strain AMV1T, Isolated from a Mud Volcano in Andamans, India.</title>
        <authorList>
            <person name="Singh A."/>
            <person name="Sreenivas A."/>
            <person name="Sathyanarayana Reddy G."/>
            <person name="Pinnaka A.K."/>
            <person name="Shivaji S."/>
        </authorList>
    </citation>
    <scope>NUCLEOTIDE SEQUENCE [LARGE SCALE GENOMIC DNA]</scope>
    <source>
        <strain evidence="1 2">AMV1</strain>
    </source>
</reference>
<dbReference type="EC" id="2.7.2.8" evidence="1"/>
<sequence length="145" mass="16538">MAEIHQGRDFPRGRMPTTEEFHAMALEAWERIPQDFRDMCGNVVIRVVDFPDDDVMREMELDSSYDILGLFEGVGLAHAGELPTGTMPNIVTLYRKPIVAYWQDYEETLEDLVAHVLIHEIGHHFGLSDDDMYGLEDEAAREEGA</sequence>
<keyword evidence="2" id="KW-1185">Reference proteome</keyword>
<dbReference type="OrthoDB" id="9806895at2"/>
<dbReference type="Proteomes" id="UP000017819">
    <property type="component" value="Unassembled WGS sequence"/>
</dbReference>
<dbReference type="CDD" id="cd12952">
    <property type="entry name" value="MMP_ACEL2062"/>
    <property type="match status" value="1"/>
</dbReference>
<dbReference type="AlphaFoldDB" id="V4RTE2"/>